<proteinExistence type="predicted"/>
<name>A0A246J2L3_9BURK</name>
<reference evidence="1 2" key="1">
    <citation type="journal article" date="2008" name="Int. J. Syst. Evol. Microbiol.">
        <title>Description of Roseateles aquatilis sp. nov. and Roseateles terrae sp. nov., in the class Betaproteobacteria, and emended description of the genus Roseateles.</title>
        <authorList>
            <person name="Gomila M."/>
            <person name="Bowien B."/>
            <person name="Falsen E."/>
            <person name="Moore E.R."/>
            <person name="Lalucat J."/>
        </authorList>
    </citation>
    <scope>NUCLEOTIDE SEQUENCE [LARGE SCALE GENOMIC DNA]</scope>
    <source>
        <strain evidence="1 2">CCUG 48205</strain>
    </source>
</reference>
<comment type="caution">
    <text evidence="1">The sequence shown here is derived from an EMBL/GenBank/DDBJ whole genome shotgun (WGS) entry which is preliminary data.</text>
</comment>
<protein>
    <submittedName>
        <fullName evidence="1">Uncharacterized protein</fullName>
    </submittedName>
</protein>
<dbReference type="EMBL" id="NIOF01000010">
    <property type="protein sequence ID" value="OWQ86828.1"/>
    <property type="molecule type" value="Genomic_DNA"/>
</dbReference>
<sequence length="92" mass="10729">MTPITIQYSANLAAFVDERTFMEDFPDRSAYLLHLVDRLLVMHKKSTTSARHGDMTPEPPPDEAYLSRMREQLLSEDAKRAAYVRMKQQQDR</sequence>
<keyword evidence="2" id="KW-1185">Reference proteome</keyword>
<organism evidence="1 2">
    <name type="scientific">Roseateles aquatilis</name>
    <dbReference type="NCBI Taxonomy" id="431061"/>
    <lineage>
        <taxon>Bacteria</taxon>
        <taxon>Pseudomonadati</taxon>
        <taxon>Pseudomonadota</taxon>
        <taxon>Betaproteobacteria</taxon>
        <taxon>Burkholderiales</taxon>
        <taxon>Sphaerotilaceae</taxon>
        <taxon>Roseateles</taxon>
    </lineage>
</organism>
<gene>
    <name evidence="1" type="ORF">CDN99_19110</name>
</gene>
<dbReference type="RefSeq" id="WP_088386496.1">
    <property type="nucleotide sequence ID" value="NZ_NIOF01000010.1"/>
</dbReference>
<dbReference type="AlphaFoldDB" id="A0A246J2L3"/>
<evidence type="ECO:0000313" key="1">
    <source>
        <dbReference type="EMBL" id="OWQ86828.1"/>
    </source>
</evidence>
<dbReference type="Proteomes" id="UP000197468">
    <property type="component" value="Unassembled WGS sequence"/>
</dbReference>
<accession>A0A246J2L3</accession>
<evidence type="ECO:0000313" key="2">
    <source>
        <dbReference type="Proteomes" id="UP000197468"/>
    </source>
</evidence>